<dbReference type="InterPro" id="IPR051096">
    <property type="entry name" value="BhsA/McbA_stress_biofilm_assoc"/>
</dbReference>
<feature type="chain" id="PRO_5046559743" evidence="3">
    <location>
        <begin position="19"/>
        <end position="107"/>
    </location>
</feature>
<evidence type="ECO:0000313" key="6">
    <source>
        <dbReference type="Proteomes" id="UP001611251"/>
    </source>
</evidence>
<evidence type="ECO:0000313" key="5">
    <source>
        <dbReference type="EMBL" id="MFH8135272.1"/>
    </source>
</evidence>
<feature type="compositionally biased region" description="Polar residues" evidence="2">
    <location>
        <begin position="30"/>
        <end position="42"/>
    </location>
</feature>
<reference evidence="5 6" key="1">
    <citation type="submission" date="2024-08" db="EMBL/GenBank/DDBJ databases">
        <title>Pantoea ronii - a newly identified human opportunistic pathogen.</title>
        <authorList>
            <person name="Keidar-Friedman D."/>
            <person name="Sorek N."/>
            <person name="Leshin-Carmel D."/>
            <person name="Tsur A."/>
            <person name="Amsalem M."/>
            <person name="Tolkach D."/>
            <person name="Brosh-Nissimov T."/>
        </authorList>
    </citation>
    <scope>NUCLEOTIDE SEQUENCE [LARGE SCALE GENOMIC DNA]</scope>
    <source>
        <strain evidence="5 6">AA23256</strain>
    </source>
</reference>
<dbReference type="PROSITE" id="PS51257">
    <property type="entry name" value="PROKAR_LIPOPROTEIN"/>
    <property type="match status" value="1"/>
</dbReference>
<dbReference type="InterPro" id="IPR036275">
    <property type="entry name" value="YdgH-like_sf"/>
</dbReference>
<dbReference type="PANTHER" id="PTHR34156:SF11">
    <property type="entry name" value="LIPOPROTEIN BSMA"/>
    <property type="match status" value="1"/>
</dbReference>
<keyword evidence="6" id="KW-1185">Reference proteome</keyword>
<accession>A0ABW7PY70</accession>
<dbReference type="PANTHER" id="PTHR34156">
    <property type="entry name" value="OUTER MEMBRANE PROTEIN-RELATED-RELATED"/>
    <property type="match status" value="1"/>
</dbReference>
<name>A0ABW7PY70_9GAMM</name>
<feature type="signal peptide" evidence="3">
    <location>
        <begin position="1"/>
        <end position="18"/>
    </location>
</feature>
<evidence type="ECO:0000259" key="4">
    <source>
        <dbReference type="Pfam" id="PF07338"/>
    </source>
</evidence>
<dbReference type="NCBIfam" id="NF011433">
    <property type="entry name" value="PRK14864.1"/>
    <property type="match status" value="1"/>
</dbReference>
<dbReference type="SUPFAM" id="SSF159871">
    <property type="entry name" value="YdgH-like"/>
    <property type="match status" value="1"/>
</dbReference>
<evidence type="ECO:0000256" key="1">
    <source>
        <dbReference type="ARBA" id="ARBA00022729"/>
    </source>
</evidence>
<sequence>MRYIMIAFLLMLSGCSTLKTTPQPPPPPGSQAQEVSRAQSTGLPKMGNISVSVRGSPDDAERELAAKANQAGAAYYQVLMVDETVMPGLWYATAILYGRSPATGAQQ</sequence>
<dbReference type="Pfam" id="PF07338">
    <property type="entry name" value="YdgH_BhsA-like"/>
    <property type="match status" value="1"/>
</dbReference>
<gene>
    <name evidence="5" type="primary">bsmA</name>
    <name evidence="5" type="ORF">ABU178_13970</name>
</gene>
<evidence type="ECO:0000256" key="2">
    <source>
        <dbReference type="SAM" id="MobiDB-lite"/>
    </source>
</evidence>
<comment type="caution">
    <text evidence="5">The sequence shown here is derived from an EMBL/GenBank/DDBJ whole genome shotgun (WGS) entry which is preliminary data.</text>
</comment>
<feature type="region of interest" description="Disordered" evidence="2">
    <location>
        <begin position="18"/>
        <end position="63"/>
    </location>
</feature>
<protein>
    <submittedName>
        <fullName evidence="5">Biofilm peroxide resistance protein BsmA</fullName>
    </submittedName>
</protein>
<proteinExistence type="predicted"/>
<organism evidence="5 6">
    <name type="scientific">Pantoea osteomyelitidis</name>
    <dbReference type="NCBI Taxonomy" id="3230026"/>
    <lineage>
        <taxon>Bacteria</taxon>
        <taxon>Pseudomonadati</taxon>
        <taxon>Pseudomonadota</taxon>
        <taxon>Gammaproteobacteria</taxon>
        <taxon>Enterobacterales</taxon>
        <taxon>Erwiniaceae</taxon>
        <taxon>Pantoea</taxon>
    </lineage>
</organism>
<keyword evidence="1 3" id="KW-0732">Signal</keyword>
<dbReference type="Proteomes" id="UP001611251">
    <property type="component" value="Unassembled WGS sequence"/>
</dbReference>
<dbReference type="InterPro" id="IPR010854">
    <property type="entry name" value="YdgH/BhsA/McbA-like_dom"/>
</dbReference>
<feature type="domain" description="YdgH/BhsA/McbA-like" evidence="4">
    <location>
        <begin position="45"/>
        <end position="97"/>
    </location>
</feature>
<evidence type="ECO:0000256" key="3">
    <source>
        <dbReference type="SAM" id="SignalP"/>
    </source>
</evidence>
<dbReference type="RefSeq" id="WP_397215939.1">
    <property type="nucleotide sequence ID" value="NZ_JBGFSN010000005.1"/>
</dbReference>
<dbReference type="EMBL" id="JBGFSN010000005">
    <property type="protein sequence ID" value="MFH8135272.1"/>
    <property type="molecule type" value="Genomic_DNA"/>
</dbReference>
<dbReference type="Gene3D" id="3.30.1660.10">
    <property type="entry name" value="Flavin-binding protein dodecin"/>
    <property type="match status" value="1"/>
</dbReference>
<dbReference type="InterPro" id="IPR025543">
    <property type="entry name" value="Dodecin-like"/>
</dbReference>